<reference evidence="2" key="1">
    <citation type="submission" date="2017-05" db="EMBL/GenBank/DDBJ databases">
        <authorList>
            <person name="Varghese N."/>
            <person name="Submissions S."/>
        </authorList>
    </citation>
    <scope>NUCLEOTIDE SEQUENCE</scope>
    <source>
        <strain evidence="2">DSM 18763</strain>
    </source>
</reference>
<dbReference type="AlphaFoldDB" id="A0AA46AE12"/>
<dbReference type="Proteomes" id="UP001157947">
    <property type="component" value="Unassembled WGS sequence"/>
</dbReference>
<evidence type="ECO:0000313" key="2">
    <source>
        <dbReference type="EMBL" id="SMP09103.1"/>
    </source>
</evidence>
<name>A0AA46AE12_9AQUI</name>
<dbReference type="EMBL" id="FXTX01000006">
    <property type="protein sequence ID" value="SMP09103.1"/>
    <property type="molecule type" value="Genomic_DNA"/>
</dbReference>
<gene>
    <name evidence="2" type="ORF">SAMN06264868_10678</name>
</gene>
<dbReference type="InterPro" id="IPR019613">
    <property type="entry name" value="DUF4198"/>
</dbReference>
<accession>A0AA46AE12</accession>
<sequence length="222" mass="25921">MKKIVTFLFLIWSSLAFAHDLWIEKEDKNFVLYYGHRGIDFLKYNPENIIKIYCFDKNLNNVDFKISNPYPVKINGKCEGIYLLYSSGYWTKTPYGEKNLPKDKVDTPIESWLSYESVKRIESFIIPKPISDNLEIVALNDITKLKEGDKIRLQVFFNKRPISNIVVAYEDKPMGMTDEEGKINIRIKHSGFQNIVATYVEKINSSKADKIIYTTHLNFEVK</sequence>
<organism evidence="2 3">
    <name type="scientific">Venenivibrio stagnispumantis</name>
    <dbReference type="NCBI Taxonomy" id="407998"/>
    <lineage>
        <taxon>Bacteria</taxon>
        <taxon>Pseudomonadati</taxon>
        <taxon>Aquificota</taxon>
        <taxon>Aquificia</taxon>
        <taxon>Aquificales</taxon>
        <taxon>Hydrogenothermaceae</taxon>
        <taxon>Venenivibrio</taxon>
    </lineage>
</organism>
<protein>
    <submittedName>
        <fullName evidence="2">Nickel transport protein</fullName>
    </submittedName>
</protein>
<keyword evidence="3" id="KW-1185">Reference proteome</keyword>
<dbReference type="Pfam" id="PF10670">
    <property type="entry name" value="DUF4198"/>
    <property type="match status" value="1"/>
</dbReference>
<feature type="chain" id="PRO_5041296993" evidence="1">
    <location>
        <begin position="19"/>
        <end position="222"/>
    </location>
</feature>
<keyword evidence="1" id="KW-0732">Signal</keyword>
<dbReference type="RefSeq" id="WP_265134085.1">
    <property type="nucleotide sequence ID" value="NZ_FXTX01000006.1"/>
</dbReference>
<feature type="signal peptide" evidence="1">
    <location>
        <begin position="1"/>
        <end position="18"/>
    </location>
</feature>
<comment type="caution">
    <text evidence="2">The sequence shown here is derived from an EMBL/GenBank/DDBJ whole genome shotgun (WGS) entry which is preliminary data.</text>
</comment>
<proteinExistence type="predicted"/>
<evidence type="ECO:0000256" key="1">
    <source>
        <dbReference type="SAM" id="SignalP"/>
    </source>
</evidence>
<evidence type="ECO:0000313" key="3">
    <source>
        <dbReference type="Proteomes" id="UP001157947"/>
    </source>
</evidence>